<name>A0ACC3BYC1_PYRYE</name>
<evidence type="ECO:0000313" key="2">
    <source>
        <dbReference type="Proteomes" id="UP000798662"/>
    </source>
</evidence>
<protein>
    <submittedName>
        <fullName evidence="1">Uncharacterized protein</fullName>
    </submittedName>
</protein>
<gene>
    <name evidence="1" type="ORF">I4F81_005464</name>
</gene>
<proteinExistence type="predicted"/>
<comment type="caution">
    <text evidence="1">The sequence shown here is derived from an EMBL/GenBank/DDBJ whole genome shotgun (WGS) entry which is preliminary data.</text>
</comment>
<dbReference type="Proteomes" id="UP000798662">
    <property type="component" value="Chromosome 2"/>
</dbReference>
<evidence type="ECO:0000313" key="1">
    <source>
        <dbReference type="EMBL" id="KAK1862897.1"/>
    </source>
</evidence>
<organism evidence="1 2">
    <name type="scientific">Pyropia yezoensis</name>
    <name type="common">Susabi-nori</name>
    <name type="synonym">Porphyra yezoensis</name>
    <dbReference type="NCBI Taxonomy" id="2788"/>
    <lineage>
        <taxon>Eukaryota</taxon>
        <taxon>Rhodophyta</taxon>
        <taxon>Bangiophyceae</taxon>
        <taxon>Bangiales</taxon>
        <taxon>Bangiaceae</taxon>
        <taxon>Pyropia</taxon>
    </lineage>
</organism>
<accession>A0ACC3BYC1</accession>
<dbReference type="EMBL" id="CM020619">
    <property type="protein sequence ID" value="KAK1862897.1"/>
    <property type="molecule type" value="Genomic_DNA"/>
</dbReference>
<keyword evidence="2" id="KW-1185">Reference proteome</keyword>
<reference evidence="1" key="1">
    <citation type="submission" date="2019-11" db="EMBL/GenBank/DDBJ databases">
        <title>Nori genome reveals adaptations in red seaweeds to the harsh intertidal environment.</title>
        <authorList>
            <person name="Wang D."/>
            <person name="Mao Y."/>
        </authorList>
    </citation>
    <scope>NUCLEOTIDE SEQUENCE</scope>
    <source>
        <tissue evidence="1">Gametophyte</tissue>
    </source>
</reference>
<sequence length="356" mass="36405">MSVAALFSALSPDERRFMLAPPGAVEPGLSPAALAAAAVWTTRETGSVATLEALCPGGAFIPSPGDLPGEACNIDMSHLLVPFSKHDGRIIGHASSVTRLFCTPGSRTTGSSWQPPVIDGGGALLPADSGPGALAMNGRFMYDEDARHLLLRTTIGGNPAWFGYAFAIRLDAGTSGEGADSAAEGTSGASSWEEARAEAATRGKCATDAIVEVARSGMDFSNFATSLSANVNGVYRHCMPPSWPGDLSTYFGSEGVVPAMAVLPLFGAYGGNAAVVGSADWGVAGGGVARLDALQTALSSLTLTTTPLVRDAERLLLLPQPADDRGGIDDGKGNDDDGSQLSVPSAEAVKEFTSLF</sequence>